<protein>
    <submittedName>
        <fullName evidence="2">BLUF domain-containing protein</fullName>
    </submittedName>
</protein>
<dbReference type="Gene3D" id="3.30.70.100">
    <property type="match status" value="1"/>
</dbReference>
<feature type="domain" description="BLUF" evidence="1">
    <location>
        <begin position="3"/>
        <end position="94"/>
    </location>
</feature>
<evidence type="ECO:0000313" key="3">
    <source>
        <dbReference type="Proteomes" id="UP000306631"/>
    </source>
</evidence>
<dbReference type="RefSeq" id="WP_136006338.1">
    <property type="nucleotide sequence ID" value="NZ_SRYW01000015.1"/>
</dbReference>
<dbReference type="GO" id="GO:0071949">
    <property type="term" value="F:FAD binding"/>
    <property type="evidence" value="ECO:0007669"/>
    <property type="project" value="InterPro"/>
</dbReference>
<reference evidence="2 3" key="1">
    <citation type="submission" date="2019-04" db="EMBL/GenBank/DDBJ databases">
        <title>Microbes associate with the intestines of laboratory mice.</title>
        <authorList>
            <person name="Navarre W."/>
            <person name="Wong E."/>
            <person name="Huang K."/>
            <person name="Tropini C."/>
            <person name="Ng K."/>
            <person name="Yu B."/>
        </authorList>
    </citation>
    <scope>NUCLEOTIDE SEQUENCE [LARGE SCALE GENOMIC DNA]</scope>
    <source>
        <strain evidence="2 3">NM62_B4-13</strain>
    </source>
</reference>
<dbReference type="InterPro" id="IPR007024">
    <property type="entry name" value="BLUF_domain"/>
</dbReference>
<accession>A0A4S2CXW9</accession>
<name>A0A4S2CXW9_STEMA</name>
<dbReference type="SMART" id="SM01034">
    <property type="entry name" value="BLUF"/>
    <property type="match status" value="1"/>
</dbReference>
<dbReference type="OrthoDB" id="557705at2"/>
<comment type="caution">
    <text evidence="2">The sequence shown here is derived from an EMBL/GenBank/DDBJ whole genome shotgun (WGS) entry which is preliminary data.</text>
</comment>
<proteinExistence type="predicted"/>
<dbReference type="PROSITE" id="PS50925">
    <property type="entry name" value="BLUF"/>
    <property type="match status" value="1"/>
</dbReference>
<dbReference type="InterPro" id="IPR036046">
    <property type="entry name" value="Acylphosphatase-like_dom_sf"/>
</dbReference>
<dbReference type="GO" id="GO:0009882">
    <property type="term" value="F:blue light photoreceptor activity"/>
    <property type="evidence" value="ECO:0007669"/>
    <property type="project" value="InterPro"/>
</dbReference>
<organism evidence="2 3">
    <name type="scientific">Stenotrophomonas maltophilia</name>
    <name type="common">Pseudomonas maltophilia</name>
    <name type="synonym">Xanthomonas maltophilia</name>
    <dbReference type="NCBI Taxonomy" id="40324"/>
    <lineage>
        <taxon>Bacteria</taxon>
        <taxon>Pseudomonadati</taxon>
        <taxon>Pseudomonadota</taxon>
        <taxon>Gammaproteobacteria</taxon>
        <taxon>Lysobacterales</taxon>
        <taxon>Lysobacteraceae</taxon>
        <taxon>Stenotrophomonas</taxon>
        <taxon>Stenotrophomonas maltophilia group</taxon>
    </lineage>
</organism>
<evidence type="ECO:0000313" key="2">
    <source>
        <dbReference type="EMBL" id="TGY32574.1"/>
    </source>
</evidence>
<dbReference type="EMBL" id="SRYW01000015">
    <property type="protein sequence ID" value="TGY32574.1"/>
    <property type="molecule type" value="Genomic_DNA"/>
</dbReference>
<evidence type="ECO:0000259" key="1">
    <source>
        <dbReference type="PROSITE" id="PS50925"/>
    </source>
</evidence>
<sequence>MPLCAIAYVSDAVDGIQASDIDQLLAAAGSFNKVAGVTGVLMFDGHHFLQYFEGPDDGVNSVYHRVLNSRVHRNLRQLLHARIPARNFPRWTMASAAIEPEVLASIADGAWAGFAVEPPAADGRTVGFTRLLELWTGVHGELEPAALTLGS</sequence>
<gene>
    <name evidence="2" type="ORF">E5352_15450</name>
</gene>
<dbReference type="AlphaFoldDB" id="A0A4S2CXW9"/>
<dbReference type="SUPFAM" id="SSF54975">
    <property type="entry name" value="Acylphosphatase/BLUF domain-like"/>
    <property type="match status" value="1"/>
</dbReference>
<dbReference type="Pfam" id="PF04940">
    <property type="entry name" value="BLUF"/>
    <property type="match status" value="1"/>
</dbReference>
<dbReference type="Proteomes" id="UP000306631">
    <property type="component" value="Unassembled WGS sequence"/>
</dbReference>